<feature type="signal peptide" evidence="1">
    <location>
        <begin position="1"/>
        <end position="18"/>
    </location>
</feature>
<dbReference type="Proteomes" id="UP001157353">
    <property type="component" value="Unassembled WGS sequence"/>
</dbReference>
<keyword evidence="1" id="KW-0732">Signal</keyword>
<dbReference type="EMBL" id="BSPQ01000015">
    <property type="protein sequence ID" value="GLS91796.1"/>
    <property type="molecule type" value="Genomic_DNA"/>
</dbReference>
<gene>
    <name evidence="2" type="ORF">GCM10007916_28660</name>
</gene>
<dbReference type="RefSeq" id="WP_284204903.1">
    <property type="nucleotide sequence ID" value="NZ_BSPQ01000015.1"/>
</dbReference>
<reference evidence="3" key="1">
    <citation type="journal article" date="2019" name="Int. J. Syst. Evol. Microbiol.">
        <title>The Global Catalogue of Microorganisms (GCM) 10K type strain sequencing project: providing services to taxonomists for standard genome sequencing and annotation.</title>
        <authorList>
            <consortium name="The Broad Institute Genomics Platform"/>
            <consortium name="The Broad Institute Genome Sequencing Center for Infectious Disease"/>
            <person name="Wu L."/>
            <person name="Ma J."/>
        </authorList>
    </citation>
    <scope>NUCLEOTIDE SEQUENCE [LARGE SCALE GENOMIC DNA]</scope>
    <source>
        <strain evidence="3">NBRC 103166</strain>
    </source>
</reference>
<feature type="chain" id="PRO_5046691900" evidence="1">
    <location>
        <begin position="19"/>
        <end position="340"/>
    </location>
</feature>
<keyword evidence="3" id="KW-1185">Reference proteome</keyword>
<evidence type="ECO:0000313" key="3">
    <source>
        <dbReference type="Proteomes" id="UP001157353"/>
    </source>
</evidence>
<name>A0ABQ6E317_9GAMM</name>
<organism evidence="2 3">
    <name type="scientific">Psychromonas marina</name>
    <dbReference type="NCBI Taxonomy" id="88364"/>
    <lineage>
        <taxon>Bacteria</taxon>
        <taxon>Pseudomonadati</taxon>
        <taxon>Pseudomonadota</taxon>
        <taxon>Gammaproteobacteria</taxon>
        <taxon>Alteromonadales</taxon>
        <taxon>Psychromonadaceae</taxon>
        <taxon>Psychromonas</taxon>
    </lineage>
</organism>
<accession>A0ABQ6E317</accession>
<proteinExistence type="predicted"/>
<comment type="caution">
    <text evidence="2">The sequence shown here is derived from an EMBL/GenBank/DDBJ whole genome shotgun (WGS) entry which is preliminary data.</text>
</comment>
<evidence type="ECO:0000256" key="1">
    <source>
        <dbReference type="SAM" id="SignalP"/>
    </source>
</evidence>
<protein>
    <submittedName>
        <fullName evidence="2">Uncharacterized protein</fullName>
    </submittedName>
</protein>
<sequence>MKYFILLLSVCWNSISMGASSIAKGSFDGKQIRWTSAFSIQGDDHIVPSHWDIAGKLMPTSEWLPGGFYTPPPPSILMHGPIGSVYVDISLIGLQYNAGGATPSTGSPSTGTVCTDAIGSGAMVTLSGSNCYYKESLVNTPPKQPYAFIRPVFHIDPAELELKLDGQDSGLYRGTVMWSNFYDYVFDSSGVYTRQINTHHLVIEIDYEAAYITNVDLIGDGIIKTTYNHQEQVSGTTNFQGLVTGKLPSGVKLSLKDANRDYELVKGTSSSIPYSVDCLGCADTSLVSNGSVVNSETTIPSSNGLIAPFSLTVGFDNVDLVNIEEGDHYDSFILIFEPNI</sequence>
<evidence type="ECO:0000313" key="2">
    <source>
        <dbReference type="EMBL" id="GLS91796.1"/>
    </source>
</evidence>